<organism evidence="2 3">
    <name type="scientific">Paraburkholderia edwinii</name>
    <dbReference type="NCBI Taxonomy" id="2861782"/>
    <lineage>
        <taxon>Bacteria</taxon>
        <taxon>Pseudomonadati</taxon>
        <taxon>Pseudomonadota</taxon>
        <taxon>Betaproteobacteria</taxon>
        <taxon>Burkholderiales</taxon>
        <taxon>Burkholderiaceae</taxon>
        <taxon>Paraburkholderia</taxon>
    </lineage>
</organism>
<reference evidence="2 3" key="1">
    <citation type="submission" date="2021-07" db="EMBL/GenBank/DDBJ databases">
        <title>Paraburkholderia edwinii protects Aspergillus sp. from phenazines by acting as a toxin sponge.</title>
        <authorList>
            <person name="Dahlstrom K.M."/>
            <person name="Newman D.K."/>
        </authorList>
    </citation>
    <scope>NUCLEOTIDE SEQUENCE [LARGE SCALE GENOMIC DNA]</scope>
    <source>
        <strain evidence="2 3">Pe01</strain>
    </source>
</reference>
<gene>
    <name evidence="2" type="ORF">KZJ38_34485</name>
</gene>
<dbReference type="EMBL" id="CP080096">
    <property type="protein sequence ID" value="QYD73943.1"/>
    <property type="molecule type" value="Genomic_DNA"/>
</dbReference>
<evidence type="ECO:0000313" key="3">
    <source>
        <dbReference type="Proteomes" id="UP000826462"/>
    </source>
</evidence>
<dbReference type="Gene3D" id="3.30.2310.20">
    <property type="entry name" value="RelE-like"/>
    <property type="match status" value="1"/>
</dbReference>
<protein>
    <submittedName>
        <fullName evidence="2">Type II toxin-antitoxin system RelE/ParE family toxin</fullName>
    </submittedName>
</protein>
<accession>A0ABX8V4E2</accession>
<sequence length="88" mass="10520">MMNPLNSINWTTKAVRQLRKLDRQHQVTIRDGVSTLVSMPFCQNVVHLTNHLHGYRLRIGDFRVLFNWDGEIKVVEIEEVRKRDERTY</sequence>
<evidence type="ECO:0000313" key="2">
    <source>
        <dbReference type="EMBL" id="QYD73943.1"/>
    </source>
</evidence>
<dbReference type="InterPro" id="IPR007712">
    <property type="entry name" value="RelE/ParE_toxin"/>
</dbReference>
<evidence type="ECO:0000256" key="1">
    <source>
        <dbReference type="ARBA" id="ARBA00022649"/>
    </source>
</evidence>
<keyword evidence="3" id="KW-1185">Reference proteome</keyword>
<keyword evidence="1" id="KW-1277">Toxin-antitoxin system</keyword>
<dbReference type="Pfam" id="PF05016">
    <property type="entry name" value="ParE_toxin"/>
    <property type="match status" value="1"/>
</dbReference>
<proteinExistence type="predicted"/>
<name>A0ABX8V4E2_9BURK</name>
<dbReference type="InterPro" id="IPR035093">
    <property type="entry name" value="RelE/ParE_toxin_dom_sf"/>
</dbReference>
<dbReference type="SUPFAM" id="SSF143011">
    <property type="entry name" value="RelE-like"/>
    <property type="match status" value="1"/>
</dbReference>
<dbReference type="Proteomes" id="UP000826462">
    <property type="component" value="Chromosome 2"/>
</dbReference>